<evidence type="ECO:0000313" key="2">
    <source>
        <dbReference type="EMBL" id="SMB90936.1"/>
    </source>
</evidence>
<dbReference type="RefSeq" id="WP_143434816.1">
    <property type="nucleotide sequence ID" value="NZ_FWWW01000055.1"/>
</dbReference>
<dbReference type="PROSITE" id="PS51257">
    <property type="entry name" value="PROKAR_LIPOPROTEIN"/>
    <property type="match status" value="1"/>
</dbReference>
<accession>A0A1W1VCB2</accession>
<dbReference type="EMBL" id="FWWW01000055">
    <property type="protein sequence ID" value="SMB90936.1"/>
    <property type="molecule type" value="Genomic_DNA"/>
</dbReference>
<evidence type="ECO:0008006" key="4">
    <source>
        <dbReference type="Google" id="ProtNLM"/>
    </source>
</evidence>
<feature type="chain" id="PRO_5012732233" description="Lipoprotein" evidence="1">
    <location>
        <begin position="20"/>
        <end position="216"/>
    </location>
</feature>
<sequence length="216" mass="23541">MKHALRCLTLLLLSGIILSGCKSADKVLFKATPASLSSRLPALQVDVDNSLLMVSEATEYDDARKMFEQELNQNIIDTGDSTRFGYVKLQIMEASVSRPGRALQAFQMATLLTPSVLGIPLGWYCSRVRAEVQLYDAHGELLGTYAGTGQSSVRVAMYHGYSQSDAPRLADVLALRHALDQIRPQLEVDAVALKTEFANRGPIEVIMGQTVATSPN</sequence>
<dbReference type="Proteomes" id="UP000192266">
    <property type="component" value="Unassembled WGS sequence"/>
</dbReference>
<proteinExistence type="predicted"/>
<keyword evidence="3" id="KW-1185">Reference proteome</keyword>
<protein>
    <recommendedName>
        <fullName evidence="4">Lipoprotein</fullName>
    </recommendedName>
</protein>
<dbReference type="AlphaFoldDB" id="A0A1W1VCB2"/>
<feature type="signal peptide" evidence="1">
    <location>
        <begin position="1"/>
        <end position="19"/>
    </location>
</feature>
<keyword evidence="1" id="KW-0732">Signal</keyword>
<evidence type="ECO:0000313" key="3">
    <source>
        <dbReference type="Proteomes" id="UP000192266"/>
    </source>
</evidence>
<reference evidence="2 3" key="1">
    <citation type="submission" date="2017-04" db="EMBL/GenBank/DDBJ databases">
        <authorList>
            <person name="Afonso C.L."/>
            <person name="Miller P.J."/>
            <person name="Scott M.A."/>
            <person name="Spackman E."/>
            <person name="Goraichik I."/>
            <person name="Dimitrov K.M."/>
            <person name="Suarez D.L."/>
            <person name="Swayne D.E."/>
        </authorList>
    </citation>
    <scope>NUCLEOTIDE SEQUENCE [LARGE SCALE GENOMIC DNA]</scope>
    <source>
        <strain evidence="2 3">DSM 11622</strain>
    </source>
</reference>
<gene>
    <name evidence="2" type="ORF">SAMN00120144_0603</name>
</gene>
<organism evidence="2 3">
    <name type="scientific">Hymenobacter roseosalivarius DSM 11622</name>
    <dbReference type="NCBI Taxonomy" id="645990"/>
    <lineage>
        <taxon>Bacteria</taxon>
        <taxon>Pseudomonadati</taxon>
        <taxon>Bacteroidota</taxon>
        <taxon>Cytophagia</taxon>
        <taxon>Cytophagales</taxon>
        <taxon>Hymenobacteraceae</taxon>
        <taxon>Hymenobacter</taxon>
    </lineage>
</organism>
<dbReference type="OrthoDB" id="878909at2"/>
<name>A0A1W1VCB2_9BACT</name>
<evidence type="ECO:0000256" key="1">
    <source>
        <dbReference type="SAM" id="SignalP"/>
    </source>
</evidence>